<dbReference type="STRING" id="768679.TTX_1231"/>
<dbReference type="OrthoDB" id="27948at2157"/>
<accession>G4RJX4</accession>
<dbReference type="GeneID" id="11262114"/>
<dbReference type="HOGENOM" id="CLU_896074_0_0_2"/>
<evidence type="ECO:0000313" key="2">
    <source>
        <dbReference type="Proteomes" id="UP000002654"/>
    </source>
</evidence>
<name>G4RJX4_THETK</name>
<protein>
    <submittedName>
        <fullName evidence="1">CRISPR system associated protein, RAMP superfamily</fullName>
    </submittedName>
</protein>
<dbReference type="eggNOG" id="arCOG03719">
    <property type="taxonomic scope" value="Archaea"/>
</dbReference>
<dbReference type="PATRIC" id="fig|768679.9.peg.1240"/>
<evidence type="ECO:0000313" key="1">
    <source>
        <dbReference type="EMBL" id="CCC81869.1"/>
    </source>
</evidence>
<keyword evidence="2" id="KW-1185">Reference proteome</keyword>
<reference evidence="1 2" key="1">
    <citation type="journal article" date="2011" name="PLoS ONE">
        <title>The complete genome sequence of Thermoproteus tenax: a physiologically versatile member of the Crenarchaeota.</title>
        <authorList>
            <person name="Siebers B."/>
            <person name="Zaparty M."/>
            <person name="Raddatz G."/>
            <person name="Tjaden B."/>
            <person name="Albers S.V."/>
            <person name="Bell S.D."/>
            <person name="Blombach F."/>
            <person name="Kletzin A."/>
            <person name="Kyrpides N."/>
            <person name="Lanz C."/>
            <person name="Plagens A."/>
            <person name="Rampp M."/>
            <person name="Rosinus A."/>
            <person name="von Jan M."/>
            <person name="Makarova K.S."/>
            <person name="Klenk H.P."/>
            <person name="Schuster S.C."/>
            <person name="Hensel R."/>
        </authorList>
    </citation>
    <scope>NUCLEOTIDE SEQUENCE [LARGE SCALE GENOMIC DNA]</scope>
    <source>
        <strain evidence="2">ATCC 35583 / DSM 2078 / JCM 9277 / NBRC 100435 / Kra 1</strain>
    </source>
</reference>
<dbReference type="EMBL" id="FN869859">
    <property type="protein sequence ID" value="CCC81869.1"/>
    <property type="molecule type" value="Genomic_DNA"/>
</dbReference>
<dbReference type="Proteomes" id="UP000002654">
    <property type="component" value="Chromosome"/>
</dbReference>
<dbReference type="PaxDb" id="768679-TTX_1231"/>
<dbReference type="KEGG" id="ttn:TTX_1231"/>
<gene>
    <name evidence="1" type="ordered locus">TTX_1231</name>
</gene>
<proteinExistence type="predicted"/>
<dbReference type="AlphaFoldDB" id="G4RJX4"/>
<dbReference type="RefSeq" id="WP_014127124.1">
    <property type="nucleotide sequence ID" value="NC_016070.1"/>
</dbReference>
<sequence length="331" mass="36657">MSKQTAAGGPLAGWETAVLRLRAETPVFVLSGGTAVVGLDALWSGGQLHLLDFEHPELLRLIEEQVRAGRAPSLADVVAAARKNPARYSRLSLPSPQLPDKAEVKLGVPPPASTVKGMLRTAYLHWVLKRDGGARDKFLNAVAQALDEGVHPKFVAARGEAAVFKVRIGDREWDIFNAVVVREGPANVKFEVYRIDVLERNNVIASAYAVGASPGSTFEYRVAVRPRAREDGGRDRVLTVDDLREALADFAREAGEREGWRPQCQAVRIGFGAGRRWKTVLNLVEQHDPNDPKLYQKIQDYMTQRLKRFWGDATKKTVGGKPVGWVCYEWQ</sequence>
<organism evidence="1 2">
    <name type="scientific">Thermoproteus tenax (strain ATCC 35583 / DSM 2078 / JCM 9277 / NBRC 100435 / Kra 1)</name>
    <dbReference type="NCBI Taxonomy" id="768679"/>
    <lineage>
        <taxon>Archaea</taxon>
        <taxon>Thermoproteota</taxon>
        <taxon>Thermoprotei</taxon>
        <taxon>Thermoproteales</taxon>
        <taxon>Thermoproteaceae</taxon>
        <taxon>Thermoproteus</taxon>
    </lineage>
</organism>